<evidence type="ECO:0000313" key="3">
    <source>
        <dbReference type="Proteomes" id="UP000228765"/>
    </source>
</evidence>
<organism evidence="2 3">
    <name type="scientific">Bordetella phage vB_BbrM_PHB04</name>
    <dbReference type="NCBI Taxonomy" id="2029657"/>
    <lineage>
        <taxon>Viruses</taxon>
        <taxon>Duplodnaviria</taxon>
        <taxon>Heunggongvirae</taxon>
        <taxon>Uroviricota</taxon>
        <taxon>Caudoviricetes</taxon>
        <taxon>Phabquatrovirus</taxon>
        <taxon>Phabquatrovirus PHB04</taxon>
    </lineage>
</organism>
<dbReference type="EMBL" id="MF663786">
    <property type="protein sequence ID" value="ATI15647.1"/>
    <property type="molecule type" value="Genomic_DNA"/>
</dbReference>
<sequence length="59" mass="6260">MIRYASRKFLLAAATLASATGLVWFGHISDGVYSAVVIASVGAYLTANVGQKMVQKARE</sequence>
<accession>A0A291LAK8</accession>
<keyword evidence="1" id="KW-1133">Transmembrane helix</keyword>
<dbReference type="Proteomes" id="UP000228765">
    <property type="component" value="Segment"/>
</dbReference>
<feature type="transmembrane region" description="Helical" evidence="1">
    <location>
        <begin position="31"/>
        <end position="50"/>
    </location>
</feature>
<dbReference type="GeneID" id="54982903"/>
<reference evidence="2 3" key="1">
    <citation type="submission" date="2017-08" db="EMBL/GenBank/DDBJ databases">
        <title>Complete genome sequence of a novel bacteriophage infecting Bordetella bronchiseptica.</title>
        <authorList>
            <person name="Chen Y."/>
            <person name="Song J."/>
            <person name="Wu B."/>
        </authorList>
    </citation>
    <scope>NUCLEOTIDE SEQUENCE [LARGE SCALE GENOMIC DNA]</scope>
</reference>
<keyword evidence="1" id="KW-0812">Transmembrane</keyword>
<evidence type="ECO:0000256" key="1">
    <source>
        <dbReference type="SAM" id="Phobius"/>
    </source>
</evidence>
<name>A0A291LAK8_9CAUD</name>
<dbReference type="RefSeq" id="YP_009792695.1">
    <property type="nucleotide sequence ID" value="NC_047861.1"/>
</dbReference>
<dbReference type="KEGG" id="vg:54982903"/>
<proteinExistence type="predicted"/>
<keyword evidence="3" id="KW-1185">Reference proteome</keyword>
<protein>
    <submittedName>
        <fullName evidence="2">Uncharacterized protein</fullName>
    </submittedName>
</protein>
<keyword evidence="1" id="KW-0472">Membrane</keyword>
<evidence type="ECO:0000313" key="2">
    <source>
        <dbReference type="EMBL" id="ATI15647.1"/>
    </source>
</evidence>